<dbReference type="GO" id="GO:0005525">
    <property type="term" value="F:GTP binding"/>
    <property type="evidence" value="ECO:0007669"/>
    <property type="project" value="UniProtKB-UniRule"/>
</dbReference>
<protein>
    <recommendedName>
        <fullName evidence="2 7">GTPase Era</fullName>
    </recommendedName>
</protein>
<keyword evidence="7" id="KW-0699">rRNA-binding</keyword>
<name>F3KZK2_9GAMM</name>
<evidence type="ECO:0000256" key="2">
    <source>
        <dbReference type="ARBA" id="ARBA00020484"/>
    </source>
</evidence>
<dbReference type="FunFam" id="3.40.50.300:FF:000094">
    <property type="entry name" value="GTPase Era"/>
    <property type="match status" value="1"/>
</dbReference>
<dbReference type="AlphaFoldDB" id="F3KZK2"/>
<feature type="binding site" evidence="7">
    <location>
        <begin position="15"/>
        <end position="22"/>
    </location>
    <ligand>
        <name>GTP</name>
        <dbReference type="ChEBI" id="CHEBI:37565"/>
    </ligand>
</feature>
<comment type="subunit">
    <text evidence="7">Monomer.</text>
</comment>
<feature type="binding site" evidence="7">
    <location>
        <begin position="62"/>
        <end position="66"/>
    </location>
    <ligand>
        <name>GTP</name>
        <dbReference type="ChEBI" id="CHEBI:37565"/>
    </ligand>
</feature>
<gene>
    <name evidence="7" type="primary">era</name>
    <name evidence="10" type="ORF">IMCC3088_408</name>
</gene>
<dbReference type="CDD" id="cd04163">
    <property type="entry name" value="Era"/>
    <property type="match status" value="1"/>
</dbReference>
<evidence type="ECO:0000256" key="8">
    <source>
        <dbReference type="PROSITE-ProRule" id="PRU01050"/>
    </source>
</evidence>
<keyword evidence="7" id="KW-0472">Membrane</keyword>
<dbReference type="GO" id="GO:0070181">
    <property type="term" value="F:small ribosomal subunit rRNA binding"/>
    <property type="evidence" value="ECO:0007669"/>
    <property type="project" value="UniProtKB-UniRule"/>
</dbReference>
<dbReference type="NCBIfam" id="NF000908">
    <property type="entry name" value="PRK00089.1"/>
    <property type="match status" value="1"/>
</dbReference>
<dbReference type="CDD" id="cd22534">
    <property type="entry name" value="KH-II_Era"/>
    <property type="match status" value="1"/>
</dbReference>
<dbReference type="EMBL" id="AEIG01000014">
    <property type="protein sequence ID" value="EGG30431.1"/>
    <property type="molecule type" value="Genomic_DNA"/>
</dbReference>
<dbReference type="PROSITE" id="PS50823">
    <property type="entry name" value="KH_TYPE_2"/>
    <property type="match status" value="1"/>
</dbReference>
<dbReference type="InterPro" id="IPR009019">
    <property type="entry name" value="KH_sf_prok-type"/>
</dbReference>
<keyword evidence="3 7" id="KW-0690">Ribosome biogenesis</keyword>
<dbReference type="eggNOG" id="COG1159">
    <property type="taxonomic scope" value="Bacteria"/>
</dbReference>
<feature type="region of interest" description="G3" evidence="8">
    <location>
        <begin position="62"/>
        <end position="65"/>
    </location>
</feature>
<dbReference type="Gene3D" id="3.30.300.20">
    <property type="match status" value="1"/>
</dbReference>
<dbReference type="PANTHER" id="PTHR42698">
    <property type="entry name" value="GTPASE ERA"/>
    <property type="match status" value="1"/>
</dbReference>
<sequence length="300" mass="33564">MTESIKKSAIVAIVGRPNVGKSTLLNHILGQKISITSRKPQTTRHTLLGIHTEGDFQLVFVDTPGIHSEHKKALNEYMNHAATQAMADTDIICMIVDRTHWNADDERVFKHVKRHSAKLVLVVNKVDLLNDKGRLLPYLEELYQKSGADEIVPVSAFTPSDVQRLVQALVKLSPVGEAIFPEDQVTTRSSRFLASEIVREKITRQLGDELPYSATVAIESFDVGERFTEIHATIYVERQGQKKILIGDGGSRLKSIGTEARLDMERLFDHKVVLKLWVKVKANWSDDARAMKSLGFGDAD</sequence>
<dbReference type="OrthoDB" id="9805918at2"/>
<feature type="region of interest" description="G1" evidence="8">
    <location>
        <begin position="15"/>
        <end position="22"/>
    </location>
</feature>
<dbReference type="NCBIfam" id="TIGR00231">
    <property type="entry name" value="small_GTP"/>
    <property type="match status" value="1"/>
</dbReference>
<feature type="region of interest" description="G4" evidence="8">
    <location>
        <begin position="124"/>
        <end position="127"/>
    </location>
</feature>
<dbReference type="SUPFAM" id="SSF52540">
    <property type="entry name" value="P-loop containing nucleoside triphosphate hydrolases"/>
    <property type="match status" value="1"/>
</dbReference>
<dbReference type="HAMAP" id="MF_00367">
    <property type="entry name" value="GTPase_Era"/>
    <property type="match status" value="1"/>
</dbReference>
<dbReference type="Pfam" id="PF07650">
    <property type="entry name" value="KH_2"/>
    <property type="match status" value="1"/>
</dbReference>
<evidence type="ECO:0000313" key="10">
    <source>
        <dbReference type="EMBL" id="EGG30431.1"/>
    </source>
</evidence>
<evidence type="ECO:0000256" key="3">
    <source>
        <dbReference type="ARBA" id="ARBA00022517"/>
    </source>
</evidence>
<feature type="region of interest" description="G2" evidence="8">
    <location>
        <begin position="41"/>
        <end position="45"/>
    </location>
</feature>
<keyword evidence="7" id="KW-1003">Cell membrane</keyword>
<dbReference type="InterPro" id="IPR006073">
    <property type="entry name" value="GTP-bd"/>
</dbReference>
<dbReference type="PROSITE" id="PS51713">
    <property type="entry name" value="G_ERA"/>
    <property type="match status" value="1"/>
</dbReference>
<evidence type="ECO:0000256" key="9">
    <source>
        <dbReference type="RuleBase" id="RU003761"/>
    </source>
</evidence>
<dbReference type="Pfam" id="PF01926">
    <property type="entry name" value="MMR_HSR1"/>
    <property type="match status" value="1"/>
</dbReference>
<reference evidence="10 11" key="1">
    <citation type="journal article" date="2011" name="J. Bacteriol.">
        <title>Genome sequence of strain IMCC3088, a proteorhodopsin-containing marine bacterium belonging to the OM60/NOR5 clade.</title>
        <authorList>
            <person name="Jang Y."/>
            <person name="Oh H.M."/>
            <person name="Kang I."/>
            <person name="Lee K."/>
            <person name="Yang S.J."/>
            <person name="Cho J.C."/>
        </authorList>
    </citation>
    <scope>NUCLEOTIDE SEQUENCE [LARGE SCALE GENOMIC DNA]</scope>
    <source>
        <strain evidence="10 11">IMCC3088</strain>
    </source>
</reference>
<dbReference type="GO" id="GO:0005829">
    <property type="term" value="C:cytosol"/>
    <property type="evidence" value="ECO:0007669"/>
    <property type="project" value="TreeGrafter"/>
</dbReference>
<dbReference type="InterPro" id="IPR030388">
    <property type="entry name" value="G_ERA_dom"/>
</dbReference>
<comment type="similarity">
    <text evidence="1 7 8 9">Belongs to the TRAFAC class TrmE-Era-EngA-EngB-Septin-like GTPase superfamily. Era GTPase family.</text>
</comment>
<dbReference type="Proteomes" id="UP000005615">
    <property type="component" value="Unassembled WGS sequence"/>
</dbReference>
<dbReference type="InterPro" id="IPR005225">
    <property type="entry name" value="Small_GTP-bd"/>
</dbReference>
<organism evidence="10 11">
    <name type="scientific">Aequoribacter fuscus</name>
    <dbReference type="NCBI Taxonomy" id="2518989"/>
    <lineage>
        <taxon>Bacteria</taxon>
        <taxon>Pseudomonadati</taxon>
        <taxon>Pseudomonadota</taxon>
        <taxon>Gammaproteobacteria</taxon>
        <taxon>Cellvibrionales</taxon>
        <taxon>Halieaceae</taxon>
        <taxon>Aequoribacter</taxon>
    </lineage>
</organism>
<dbReference type="PRINTS" id="PR00326">
    <property type="entry name" value="GTP1OBG"/>
</dbReference>
<keyword evidence="5 7" id="KW-0694">RNA-binding</keyword>
<comment type="caution">
    <text evidence="10">The sequence shown here is derived from an EMBL/GenBank/DDBJ whole genome shotgun (WGS) entry which is preliminary data.</text>
</comment>
<comment type="subcellular location">
    <subcellularLocation>
        <location evidence="7">Cytoplasm</location>
    </subcellularLocation>
    <subcellularLocation>
        <location evidence="7">Cell membrane</location>
        <topology evidence="7">Peripheral membrane protein</topology>
    </subcellularLocation>
</comment>
<evidence type="ECO:0000256" key="7">
    <source>
        <dbReference type="HAMAP-Rule" id="MF_00367"/>
    </source>
</evidence>
<feature type="region of interest" description="G5" evidence="8">
    <location>
        <begin position="154"/>
        <end position="156"/>
    </location>
</feature>
<evidence type="ECO:0000256" key="1">
    <source>
        <dbReference type="ARBA" id="ARBA00007921"/>
    </source>
</evidence>
<keyword evidence="4 7" id="KW-0547">Nucleotide-binding</keyword>
<evidence type="ECO:0000313" key="11">
    <source>
        <dbReference type="Proteomes" id="UP000005615"/>
    </source>
</evidence>
<dbReference type="PANTHER" id="PTHR42698:SF1">
    <property type="entry name" value="GTPASE ERA, MITOCHONDRIAL"/>
    <property type="match status" value="1"/>
</dbReference>
<dbReference type="SUPFAM" id="SSF54814">
    <property type="entry name" value="Prokaryotic type KH domain (KH-domain type II)"/>
    <property type="match status" value="1"/>
</dbReference>
<keyword evidence="11" id="KW-1185">Reference proteome</keyword>
<evidence type="ECO:0000256" key="5">
    <source>
        <dbReference type="ARBA" id="ARBA00022884"/>
    </source>
</evidence>
<evidence type="ECO:0000256" key="6">
    <source>
        <dbReference type="ARBA" id="ARBA00023134"/>
    </source>
</evidence>
<dbReference type="InterPro" id="IPR005662">
    <property type="entry name" value="GTPase_Era-like"/>
</dbReference>
<feature type="binding site" evidence="7">
    <location>
        <begin position="124"/>
        <end position="127"/>
    </location>
    <ligand>
        <name>GTP</name>
        <dbReference type="ChEBI" id="CHEBI:37565"/>
    </ligand>
</feature>
<dbReference type="GO" id="GO:0043024">
    <property type="term" value="F:ribosomal small subunit binding"/>
    <property type="evidence" value="ECO:0007669"/>
    <property type="project" value="TreeGrafter"/>
</dbReference>
<dbReference type="Gene3D" id="3.40.50.300">
    <property type="entry name" value="P-loop containing nucleotide triphosphate hydrolases"/>
    <property type="match status" value="1"/>
</dbReference>
<keyword evidence="7" id="KW-0963">Cytoplasm</keyword>
<dbReference type="FunFam" id="3.30.300.20:FF:000003">
    <property type="entry name" value="GTPase Era"/>
    <property type="match status" value="1"/>
</dbReference>
<dbReference type="GO" id="GO:0000028">
    <property type="term" value="P:ribosomal small subunit assembly"/>
    <property type="evidence" value="ECO:0007669"/>
    <property type="project" value="TreeGrafter"/>
</dbReference>
<dbReference type="InterPro" id="IPR015946">
    <property type="entry name" value="KH_dom-like_a/b"/>
</dbReference>
<keyword evidence="6 7" id="KW-0342">GTP-binding</keyword>
<dbReference type="GO" id="GO:0005886">
    <property type="term" value="C:plasma membrane"/>
    <property type="evidence" value="ECO:0007669"/>
    <property type="project" value="UniProtKB-SubCell"/>
</dbReference>
<accession>F3KZK2</accession>
<dbReference type="RefSeq" id="WP_009574843.1">
    <property type="nucleotide sequence ID" value="NZ_AEIG01000014.1"/>
</dbReference>
<proteinExistence type="inferred from homology"/>
<dbReference type="GO" id="GO:0003924">
    <property type="term" value="F:GTPase activity"/>
    <property type="evidence" value="ECO:0007669"/>
    <property type="project" value="UniProtKB-UniRule"/>
</dbReference>
<dbReference type="InterPro" id="IPR004044">
    <property type="entry name" value="KH_dom_type_2"/>
</dbReference>
<dbReference type="NCBIfam" id="TIGR00436">
    <property type="entry name" value="era"/>
    <property type="match status" value="1"/>
</dbReference>
<dbReference type="InterPro" id="IPR027417">
    <property type="entry name" value="P-loop_NTPase"/>
</dbReference>
<evidence type="ECO:0000256" key="4">
    <source>
        <dbReference type="ARBA" id="ARBA00022741"/>
    </source>
</evidence>
<comment type="function">
    <text evidence="7">An essential GTPase that binds both GDP and GTP, with rapid nucleotide exchange. Plays a role in 16S rRNA processing and 30S ribosomal subunit biogenesis and possibly also in cell cycle regulation and energy metabolism.</text>
</comment>
<dbReference type="STRING" id="2518989.IMCC3088_408"/>